<dbReference type="SMART" id="SM00894">
    <property type="entry name" value="Excalibur"/>
    <property type="match status" value="1"/>
</dbReference>
<dbReference type="Proteomes" id="UP000277858">
    <property type="component" value="Chromosome"/>
</dbReference>
<proteinExistence type="predicted"/>
<dbReference type="AlphaFoldDB" id="A0A3S4YMZ3"/>
<name>A0A3S4YMZ3_9ACTN</name>
<dbReference type="STRING" id="1122997.GCA_000425285_01539"/>
<evidence type="ECO:0000313" key="3">
    <source>
        <dbReference type="Proteomes" id="UP000277858"/>
    </source>
</evidence>
<gene>
    <name evidence="2" type="ORF">NCTC13652_00707</name>
</gene>
<accession>A0A3S4YMZ3</accession>
<reference evidence="2 3" key="1">
    <citation type="submission" date="2018-12" db="EMBL/GenBank/DDBJ databases">
        <authorList>
            <consortium name="Pathogen Informatics"/>
        </authorList>
    </citation>
    <scope>NUCLEOTIDE SEQUENCE [LARGE SCALE GENOMIC DNA]</scope>
    <source>
        <strain evidence="2 3">NCTC13652</strain>
    </source>
</reference>
<evidence type="ECO:0000313" key="2">
    <source>
        <dbReference type="EMBL" id="VEI02528.1"/>
    </source>
</evidence>
<dbReference type="EMBL" id="LR134473">
    <property type="protein sequence ID" value="VEI02528.1"/>
    <property type="molecule type" value="Genomic_DNA"/>
</dbReference>
<sequence length="113" mass="12319">MDAGDRRRYGALMTRRRIASLALSAALVAGGLTGVSTTSSSAATRAPSWTRNCSTVNKAYPHGVGRAKAKDRVVGKAKRRPVTTFKRSDSLYNQAMRYNKRLDADRDGIACER</sequence>
<dbReference type="Pfam" id="PF05901">
    <property type="entry name" value="Excalibur"/>
    <property type="match status" value="1"/>
</dbReference>
<keyword evidence="3" id="KW-1185">Reference proteome</keyword>
<dbReference type="InterPro" id="IPR008613">
    <property type="entry name" value="Excalibur_Ca-bd_domain"/>
</dbReference>
<organism evidence="2 3">
    <name type="scientific">Acidipropionibacterium jensenii</name>
    <dbReference type="NCBI Taxonomy" id="1749"/>
    <lineage>
        <taxon>Bacteria</taxon>
        <taxon>Bacillati</taxon>
        <taxon>Actinomycetota</taxon>
        <taxon>Actinomycetes</taxon>
        <taxon>Propionibacteriales</taxon>
        <taxon>Propionibacteriaceae</taxon>
        <taxon>Acidipropionibacterium</taxon>
    </lineage>
</organism>
<protein>
    <submittedName>
        <fullName evidence="2">Excalibur calcium-binding domain</fullName>
    </submittedName>
</protein>
<feature type="domain" description="Excalibur calcium-binding" evidence="1">
    <location>
        <begin position="49"/>
        <end position="112"/>
    </location>
</feature>
<evidence type="ECO:0000259" key="1">
    <source>
        <dbReference type="SMART" id="SM00894"/>
    </source>
</evidence>